<dbReference type="Proteomes" id="UP001557470">
    <property type="component" value="Unassembled WGS sequence"/>
</dbReference>
<evidence type="ECO:0000256" key="1">
    <source>
        <dbReference type="ARBA" id="ARBA00022441"/>
    </source>
</evidence>
<keyword evidence="5" id="KW-1185">Reference proteome</keyword>
<reference evidence="4 5" key="1">
    <citation type="submission" date="2024-06" db="EMBL/GenBank/DDBJ databases">
        <authorList>
            <person name="Pan Q."/>
            <person name="Wen M."/>
            <person name="Jouanno E."/>
            <person name="Zahm M."/>
            <person name="Klopp C."/>
            <person name="Cabau C."/>
            <person name="Louis A."/>
            <person name="Berthelot C."/>
            <person name="Parey E."/>
            <person name="Roest Crollius H."/>
            <person name="Montfort J."/>
            <person name="Robinson-Rechavi M."/>
            <person name="Bouchez O."/>
            <person name="Lampietro C."/>
            <person name="Lopez Roques C."/>
            <person name="Donnadieu C."/>
            <person name="Postlethwait J."/>
            <person name="Bobe J."/>
            <person name="Verreycken H."/>
            <person name="Guiguen Y."/>
        </authorList>
    </citation>
    <scope>NUCLEOTIDE SEQUENCE [LARGE SCALE GENOMIC DNA]</scope>
    <source>
        <strain evidence="4">Up_M1</strain>
        <tissue evidence="4">Testis</tissue>
    </source>
</reference>
<protein>
    <recommendedName>
        <fullName evidence="6">Kelch-like protein 20</fullName>
    </recommendedName>
</protein>
<evidence type="ECO:0000256" key="3">
    <source>
        <dbReference type="SAM" id="MobiDB-lite"/>
    </source>
</evidence>
<dbReference type="Pfam" id="PF24681">
    <property type="entry name" value="Kelch_KLHDC2_KLHL20_DRC7"/>
    <property type="match status" value="1"/>
</dbReference>
<dbReference type="EMBL" id="JAGEUA010000005">
    <property type="protein sequence ID" value="KAL0979065.1"/>
    <property type="molecule type" value="Genomic_DNA"/>
</dbReference>
<name>A0ABD0WR70_UMBPY</name>
<accession>A0ABD0WR70</accession>
<dbReference type="InterPro" id="IPR015915">
    <property type="entry name" value="Kelch-typ_b-propeller"/>
</dbReference>
<dbReference type="AlphaFoldDB" id="A0ABD0WR70"/>
<keyword evidence="2" id="KW-0677">Repeat</keyword>
<dbReference type="InterPro" id="IPR006652">
    <property type="entry name" value="Kelch_1"/>
</dbReference>
<dbReference type="SMART" id="SM00612">
    <property type="entry name" value="Kelch"/>
    <property type="match status" value="6"/>
</dbReference>
<evidence type="ECO:0000313" key="4">
    <source>
        <dbReference type="EMBL" id="KAL0979065.1"/>
    </source>
</evidence>
<dbReference type="Pfam" id="PF01344">
    <property type="entry name" value="Kelch_1"/>
    <property type="match status" value="2"/>
</dbReference>
<evidence type="ECO:0000313" key="5">
    <source>
        <dbReference type="Proteomes" id="UP001557470"/>
    </source>
</evidence>
<proteinExistence type="predicted"/>
<dbReference type="Gene3D" id="2.120.10.80">
    <property type="entry name" value="Kelch-type beta propeller"/>
    <property type="match status" value="1"/>
</dbReference>
<evidence type="ECO:0008006" key="6">
    <source>
        <dbReference type="Google" id="ProtNLM"/>
    </source>
</evidence>
<keyword evidence="1" id="KW-0880">Kelch repeat</keyword>
<comment type="caution">
    <text evidence="4">The sequence shown here is derived from an EMBL/GenBank/DDBJ whole genome shotgun (WGS) entry which is preliminary data.</text>
</comment>
<dbReference type="SUPFAM" id="SSF117281">
    <property type="entry name" value="Kelch motif"/>
    <property type="match status" value="1"/>
</dbReference>
<feature type="region of interest" description="Disordered" evidence="3">
    <location>
        <begin position="1"/>
        <end position="37"/>
    </location>
</feature>
<gene>
    <name evidence="4" type="ORF">UPYG_G00180090</name>
</gene>
<dbReference type="PANTHER" id="PTHR24412">
    <property type="entry name" value="KELCH PROTEIN"/>
    <property type="match status" value="1"/>
</dbReference>
<sequence length="340" mass="37258">MGVYNEQGEAPGEPQTQKVLENGGVRGGHSITSPRSVSRHISKVPFTQVVKDTMYIVGGWTPEDPSCPVEQFCPLKNEWKNIAPMNHHRGNVAVCSLQGMIYTVGGSDSVSCKSNVERYDPQTNKWSSDVAPLSSPRSRVCTVEMGGYLYALGGHDGMACTNTVERYDSKMNSWSKQTPMQSRRCGAAAAVMNGQLYVIGGSDGVTPMNTVERFNPSDGTWYACPPMLNLRENAGCCVHLGHMFVAGGRDELNLELSAVEKFDPDSLRWAPVKHMRCKRNNMSLTVFEGQLLAVGGSDGITDLKTLEVYSQESNTWSHFGSMKTQHPGGHVVMVTTSNWR</sequence>
<evidence type="ECO:0000256" key="2">
    <source>
        <dbReference type="ARBA" id="ARBA00022737"/>
    </source>
</evidence>
<dbReference type="PANTHER" id="PTHR24412:SF441">
    <property type="entry name" value="KELCH-LIKE PROTEIN 28"/>
    <property type="match status" value="1"/>
</dbReference>
<organism evidence="4 5">
    <name type="scientific">Umbra pygmaea</name>
    <name type="common">Eastern mudminnow</name>
    <dbReference type="NCBI Taxonomy" id="75934"/>
    <lineage>
        <taxon>Eukaryota</taxon>
        <taxon>Metazoa</taxon>
        <taxon>Chordata</taxon>
        <taxon>Craniata</taxon>
        <taxon>Vertebrata</taxon>
        <taxon>Euteleostomi</taxon>
        <taxon>Actinopterygii</taxon>
        <taxon>Neopterygii</taxon>
        <taxon>Teleostei</taxon>
        <taxon>Protacanthopterygii</taxon>
        <taxon>Esociformes</taxon>
        <taxon>Umbridae</taxon>
        <taxon>Umbra</taxon>
    </lineage>
</organism>